<feature type="transmembrane region" description="Helical" evidence="7">
    <location>
        <begin position="401"/>
        <end position="434"/>
    </location>
</feature>
<evidence type="ECO:0000256" key="7">
    <source>
        <dbReference type="SAM" id="Phobius"/>
    </source>
</evidence>
<feature type="transmembrane region" description="Helical" evidence="7">
    <location>
        <begin position="5"/>
        <end position="22"/>
    </location>
</feature>
<comment type="subcellular location">
    <subcellularLocation>
        <location evidence="1">Membrane</location>
        <topology evidence="1">Multi-pass membrane protein</topology>
    </subcellularLocation>
</comment>
<dbReference type="Pfam" id="PF02080">
    <property type="entry name" value="TrkA_C"/>
    <property type="match status" value="2"/>
</dbReference>
<accession>A0A9X3UFZ8</accession>
<evidence type="ECO:0000256" key="4">
    <source>
        <dbReference type="ARBA" id="ARBA00022737"/>
    </source>
</evidence>
<keyword evidence="6 7" id="KW-0472">Membrane</keyword>
<feature type="transmembrane region" description="Helical" evidence="7">
    <location>
        <begin position="530"/>
        <end position="549"/>
    </location>
</feature>
<dbReference type="PANTHER" id="PTHR43652:SF2">
    <property type="entry name" value="BASIC AMINO ACID ANTIPORTER YFCC-RELATED"/>
    <property type="match status" value="1"/>
</dbReference>
<proteinExistence type="predicted"/>
<evidence type="ECO:0000256" key="6">
    <source>
        <dbReference type="ARBA" id="ARBA00023136"/>
    </source>
</evidence>
<protein>
    <submittedName>
        <fullName evidence="9">SLC13 family permease</fullName>
    </submittedName>
</protein>
<evidence type="ECO:0000256" key="1">
    <source>
        <dbReference type="ARBA" id="ARBA00004141"/>
    </source>
</evidence>
<keyword evidence="10" id="KW-1185">Reference proteome</keyword>
<feature type="transmembrane region" description="Helical" evidence="7">
    <location>
        <begin position="52"/>
        <end position="71"/>
    </location>
</feature>
<comment type="caution">
    <text evidence="9">The sequence shown here is derived from an EMBL/GenBank/DDBJ whole genome shotgun (WGS) entry which is preliminary data.</text>
</comment>
<dbReference type="EMBL" id="JAPJZI010000001">
    <property type="protein sequence ID" value="MDA5397806.1"/>
    <property type="molecule type" value="Genomic_DNA"/>
</dbReference>
<evidence type="ECO:0000256" key="5">
    <source>
        <dbReference type="ARBA" id="ARBA00022989"/>
    </source>
</evidence>
<evidence type="ECO:0000256" key="2">
    <source>
        <dbReference type="ARBA" id="ARBA00022448"/>
    </source>
</evidence>
<keyword evidence="2" id="KW-0813">Transport</keyword>
<dbReference type="AlphaFoldDB" id="A0A9X3UFZ8"/>
<keyword evidence="5 7" id="KW-1133">Transmembrane helix</keyword>
<keyword evidence="4" id="KW-0677">Repeat</keyword>
<dbReference type="RefSeq" id="WP_267989255.1">
    <property type="nucleotide sequence ID" value="NZ_JAPJZI010000001.1"/>
</dbReference>
<evidence type="ECO:0000259" key="8">
    <source>
        <dbReference type="PROSITE" id="PS51202"/>
    </source>
</evidence>
<evidence type="ECO:0000313" key="10">
    <source>
        <dbReference type="Proteomes" id="UP001151234"/>
    </source>
</evidence>
<sequence length="591" mass="62848">MSVEQIQLFILFAAVFALLFWGRWRYDLIAFSALLVALVLGLVPTDQAFSGFGHPATVIVALVLVISRGLLNSGAIDLITRQMVDAGRSVAAHIAVMSGVGAVLSAFMNNVAAMALLMPVDLQAAKKAGRPVRRTLMPLSFATILGGMVTLIGTPPNIIIASFRERALGEPFGMFAFTPVGGTVAIIGIAFVALIGWRLIPKGDGDDAPADDLRALEGFLAELVVPEKSKAVGQEVRDLYPVGDEDDVAIIGVVRNGKRLGGFSSTVILRPNDMLIVEATAEDIDRFRGTLGLEFLGERPDRETAAGDLSLMEVVVPRESRLAGRSAISMRLRARRGVTLLGISRKGKRFSKRVRHETVRAGDILLLLGSEDRLPDVANWLGVLPLAERGLNVTQHRKAWLAVGVFAAAISISAFGLLYLATALAIVVALYIFLDIVPIRSVYDHIEWPVVVLLGSMIPLGVALENAGGTQLIAIAIVDLAAGLPSWVVLTALMLVVMTLSDVLNNTATAVIGAPIAVDIASRLNANPDGFLMAVAVAASCAFLTPIGHKNNTLILGPGGYKFGDYWRMGLPLEVVVVAVSVPVILMVFPL</sequence>
<dbReference type="SUPFAM" id="SSF116726">
    <property type="entry name" value="TrkA C-terminal domain-like"/>
    <property type="match status" value="2"/>
</dbReference>
<dbReference type="Proteomes" id="UP001151234">
    <property type="component" value="Unassembled WGS sequence"/>
</dbReference>
<organism evidence="9 10">
    <name type="scientific">Hoeflea prorocentri</name>
    <dbReference type="NCBI Taxonomy" id="1922333"/>
    <lineage>
        <taxon>Bacteria</taxon>
        <taxon>Pseudomonadati</taxon>
        <taxon>Pseudomonadota</taxon>
        <taxon>Alphaproteobacteria</taxon>
        <taxon>Hyphomicrobiales</taxon>
        <taxon>Rhizobiaceae</taxon>
        <taxon>Hoeflea</taxon>
    </lineage>
</organism>
<feature type="domain" description="RCK C-terminal" evidence="8">
    <location>
        <begin position="299"/>
        <end position="383"/>
    </location>
</feature>
<dbReference type="GO" id="GO:0008324">
    <property type="term" value="F:monoatomic cation transmembrane transporter activity"/>
    <property type="evidence" value="ECO:0007669"/>
    <property type="project" value="InterPro"/>
</dbReference>
<feature type="transmembrane region" description="Helical" evidence="7">
    <location>
        <begin position="28"/>
        <end position="45"/>
    </location>
</feature>
<reference evidence="9" key="1">
    <citation type="submission" date="2022-11" db="EMBL/GenBank/DDBJ databases">
        <title>Draft genome sequence of Hoeflea poritis E7-10 and Hoeflea prorocentri PM5-8, separated from scleractinian coral Porites lutea and marine dinoflagellate.</title>
        <authorList>
            <person name="Zhang G."/>
            <person name="Wei Q."/>
            <person name="Cai L."/>
        </authorList>
    </citation>
    <scope>NUCLEOTIDE SEQUENCE</scope>
    <source>
        <strain evidence="9">PM5-8</strain>
    </source>
</reference>
<feature type="domain" description="RCK C-terminal" evidence="8">
    <location>
        <begin position="208"/>
        <end position="293"/>
    </location>
</feature>
<evidence type="ECO:0000313" key="9">
    <source>
        <dbReference type="EMBL" id="MDA5397806.1"/>
    </source>
</evidence>
<dbReference type="InterPro" id="IPR004680">
    <property type="entry name" value="Cit_transptr-like_dom"/>
</dbReference>
<dbReference type="GO" id="GO:0005886">
    <property type="term" value="C:plasma membrane"/>
    <property type="evidence" value="ECO:0007669"/>
    <property type="project" value="TreeGrafter"/>
</dbReference>
<feature type="transmembrane region" description="Helical" evidence="7">
    <location>
        <begin position="91"/>
        <end position="118"/>
    </location>
</feature>
<keyword evidence="3 7" id="KW-0812">Transmembrane</keyword>
<feature type="transmembrane region" description="Helical" evidence="7">
    <location>
        <begin position="172"/>
        <end position="195"/>
    </location>
</feature>
<dbReference type="InterPro" id="IPR006037">
    <property type="entry name" value="RCK_C"/>
</dbReference>
<name>A0A9X3UFZ8_9HYPH</name>
<dbReference type="GO" id="GO:0006813">
    <property type="term" value="P:potassium ion transport"/>
    <property type="evidence" value="ECO:0007669"/>
    <property type="project" value="InterPro"/>
</dbReference>
<dbReference type="InterPro" id="IPR051679">
    <property type="entry name" value="DASS-Related_Transporters"/>
</dbReference>
<feature type="transmembrane region" description="Helical" evidence="7">
    <location>
        <begin position="472"/>
        <end position="497"/>
    </location>
</feature>
<dbReference type="PROSITE" id="PS51202">
    <property type="entry name" value="RCK_C"/>
    <property type="match status" value="2"/>
</dbReference>
<dbReference type="InterPro" id="IPR036721">
    <property type="entry name" value="RCK_C_sf"/>
</dbReference>
<evidence type="ECO:0000256" key="3">
    <source>
        <dbReference type="ARBA" id="ARBA00022692"/>
    </source>
</evidence>
<dbReference type="PANTHER" id="PTHR43652">
    <property type="entry name" value="BASIC AMINO ACID ANTIPORTER YFCC-RELATED"/>
    <property type="match status" value="1"/>
</dbReference>
<dbReference type="Gene3D" id="3.30.70.1450">
    <property type="entry name" value="Regulator of K+ conductance, C-terminal domain"/>
    <property type="match status" value="2"/>
</dbReference>
<feature type="transmembrane region" description="Helical" evidence="7">
    <location>
        <begin position="139"/>
        <end position="160"/>
    </location>
</feature>
<feature type="transmembrane region" description="Helical" evidence="7">
    <location>
        <begin position="446"/>
        <end position="465"/>
    </location>
</feature>
<dbReference type="Pfam" id="PF03600">
    <property type="entry name" value="CitMHS"/>
    <property type="match status" value="1"/>
</dbReference>
<feature type="transmembrane region" description="Helical" evidence="7">
    <location>
        <begin position="569"/>
        <end position="589"/>
    </location>
</feature>
<gene>
    <name evidence="9" type="ORF">OQ273_04395</name>
</gene>